<dbReference type="SUPFAM" id="SSF54695">
    <property type="entry name" value="POZ domain"/>
    <property type="match status" value="1"/>
</dbReference>
<feature type="domain" description="BTB" evidence="1">
    <location>
        <begin position="22"/>
        <end position="91"/>
    </location>
</feature>
<name>A0A015JDG0_RHIIW</name>
<reference evidence="3 4" key="1">
    <citation type="submission" date="2014-02" db="EMBL/GenBank/DDBJ databases">
        <title>Single nucleus genome sequencing reveals high similarity among nuclei of an endomycorrhizal fungus.</title>
        <authorList>
            <person name="Lin K."/>
            <person name="Geurts R."/>
            <person name="Zhang Z."/>
            <person name="Limpens E."/>
            <person name="Saunders D.G."/>
            <person name="Mu D."/>
            <person name="Pang E."/>
            <person name="Cao H."/>
            <person name="Cha H."/>
            <person name="Lin T."/>
            <person name="Zhou Q."/>
            <person name="Shang Y."/>
            <person name="Li Y."/>
            <person name="Ivanov S."/>
            <person name="Sharma T."/>
            <person name="Velzen R.V."/>
            <person name="Ruijter N.D."/>
            <person name="Aanen D.K."/>
            <person name="Win J."/>
            <person name="Kamoun S."/>
            <person name="Bisseling T."/>
            <person name="Huang S."/>
        </authorList>
    </citation>
    <scope>NUCLEOTIDE SEQUENCE [LARGE SCALE GENOMIC DNA]</scope>
    <source>
        <strain evidence="4">DAOM197198w</strain>
    </source>
</reference>
<dbReference type="OrthoDB" id="2324840at2759"/>
<dbReference type="Proteomes" id="UP000022910">
    <property type="component" value="Unassembled WGS sequence"/>
</dbReference>
<dbReference type="PANTHER" id="PTHR24410">
    <property type="entry name" value="HL07962P-RELATED"/>
    <property type="match status" value="1"/>
</dbReference>
<keyword evidence="4" id="KW-1185">Reference proteome</keyword>
<protein>
    <recommendedName>
        <fullName evidence="5">Kelch-like protein 17</fullName>
    </recommendedName>
</protein>
<dbReference type="EMBL" id="JEMT01017703">
    <property type="protein sequence ID" value="EXX67512.1"/>
    <property type="molecule type" value="Genomic_DNA"/>
</dbReference>
<sequence>MPFECSQEVISDLERLLTDDEYDVIIYAGENENVKEIHAHSSILRTRSQYFRTSFSKKKDGKVVFKLPNIPPQLFEMILRFIYCGKIDLEKLQEHNILKLLISVNELNIQTLIHYIQQYMINHQDEFLQRNPVEILETSYQHESFTDLRNFTLNKVCEKPEILFKSDKFANLKAPLLELLLKRDDLLLEEIIIWDNLIKWCLAQHSNISQDPTQWNNDDIAIMDRTIHEFIPLIRFYYISSEDFVTKVYPFKDIMPKDLVSNILTFRMAPNKQLNMGIPSPRQSSTNNIDSIVINKKHFAIFANWISRRPCKFKLLYRASRDGNKSTVFHEKCDNKGATIVIVKITNSEQIVGGYNPLNWDSSNSWKFTYDSFLFSFTDRNNFHSAKVGYSYGDAHSIGCHCYGNYGPMFGYSDRGKDFNFYSNTWYSDVNHCYPNVDIPKKFKADDYEVFQVIKN</sequence>
<dbReference type="AlphaFoldDB" id="A0A015JDG0"/>
<evidence type="ECO:0000259" key="1">
    <source>
        <dbReference type="PROSITE" id="PS50097"/>
    </source>
</evidence>
<dbReference type="Pfam" id="PF07534">
    <property type="entry name" value="TLD"/>
    <property type="match status" value="1"/>
</dbReference>
<proteinExistence type="predicted"/>
<dbReference type="HOGENOM" id="CLU_021542_0_1_1"/>
<evidence type="ECO:0000259" key="2">
    <source>
        <dbReference type="PROSITE" id="PS51886"/>
    </source>
</evidence>
<dbReference type="Pfam" id="PF00651">
    <property type="entry name" value="BTB"/>
    <property type="match status" value="1"/>
</dbReference>
<evidence type="ECO:0000313" key="3">
    <source>
        <dbReference type="EMBL" id="EXX67512.1"/>
    </source>
</evidence>
<dbReference type="PROSITE" id="PS50097">
    <property type="entry name" value="BTB"/>
    <property type="match status" value="1"/>
</dbReference>
<dbReference type="PROSITE" id="PS51886">
    <property type="entry name" value="TLDC"/>
    <property type="match status" value="1"/>
</dbReference>
<dbReference type="InterPro" id="IPR000210">
    <property type="entry name" value="BTB/POZ_dom"/>
</dbReference>
<feature type="domain" description="TLDc" evidence="2">
    <location>
        <begin position="287"/>
        <end position="454"/>
    </location>
</feature>
<dbReference type="Gene3D" id="3.30.710.10">
    <property type="entry name" value="Potassium Channel Kv1.1, Chain A"/>
    <property type="match status" value="1"/>
</dbReference>
<comment type="caution">
    <text evidence="3">The sequence shown here is derived from an EMBL/GenBank/DDBJ whole genome shotgun (WGS) entry which is preliminary data.</text>
</comment>
<dbReference type="InterPro" id="IPR011333">
    <property type="entry name" value="SKP1/BTB/POZ_sf"/>
</dbReference>
<dbReference type="InterPro" id="IPR006571">
    <property type="entry name" value="TLDc_dom"/>
</dbReference>
<evidence type="ECO:0000313" key="4">
    <source>
        <dbReference type="Proteomes" id="UP000022910"/>
    </source>
</evidence>
<dbReference type="InterPro" id="IPR051481">
    <property type="entry name" value="BTB-POZ/Galectin-3-binding"/>
</dbReference>
<evidence type="ECO:0008006" key="5">
    <source>
        <dbReference type="Google" id="ProtNLM"/>
    </source>
</evidence>
<organism evidence="3 4">
    <name type="scientific">Rhizophagus irregularis (strain DAOM 197198w)</name>
    <name type="common">Glomus intraradices</name>
    <dbReference type="NCBI Taxonomy" id="1432141"/>
    <lineage>
        <taxon>Eukaryota</taxon>
        <taxon>Fungi</taxon>
        <taxon>Fungi incertae sedis</taxon>
        <taxon>Mucoromycota</taxon>
        <taxon>Glomeromycotina</taxon>
        <taxon>Glomeromycetes</taxon>
        <taxon>Glomerales</taxon>
        <taxon>Glomeraceae</taxon>
        <taxon>Rhizophagus</taxon>
    </lineage>
</organism>
<accession>A0A015JDG0</accession>
<dbReference type="SMART" id="SM00225">
    <property type="entry name" value="BTB"/>
    <property type="match status" value="1"/>
</dbReference>
<dbReference type="CDD" id="cd18186">
    <property type="entry name" value="BTB_POZ_ZBTB_KLHL-like"/>
    <property type="match status" value="1"/>
</dbReference>
<dbReference type="SMART" id="SM00584">
    <property type="entry name" value="TLDc"/>
    <property type="match status" value="1"/>
</dbReference>
<dbReference type="PANTHER" id="PTHR24410:SF23">
    <property type="entry name" value="BTB DOMAIN-CONTAINING PROTEIN-RELATED"/>
    <property type="match status" value="1"/>
</dbReference>
<gene>
    <name evidence="3" type="ORF">RirG_113740</name>
</gene>